<feature type="transmembrane region" description="Helical" evidence="2">
    <location>
        <begin position="58"/>
        <end position="75"/>
    </location>
</feature>
<feature type="region of interest" description="Disordered" evidence="1">
    <location>
        <begin position="174"/>
        <end position="228"/>
    </location>
</feature>
<evidence type="ECO:0000256" key="2">
    <source>
        <dbReference type="SAM" id="Phobius"/>
    </source>
</evidence>
<reference evidence="3 4" key="1">
    <citation type="submission" date="2022-10" db="EMBL/GenBank/DDBJ databases">
        <title>The complete genomes of actinobacterial strains from the NBC collection.</title>
        <authorList>
            <person name="Joergensen T.S."/>
            <person name="Alvarez Arevalo M."/>
            <person name="Sterndorff E.B."/>
            <person name="Faurdal D."/>
            <person name="Vuksanovic O."/>
            <person name="Mourched A.-S."/>
            <person name="Charusanti P."/>
            <person name="Shaw S."/>
            <person name="Blin K."/>
            <person name="Weber T."/>
        </authorList>
    </citation>
    <scope>NUCLEOTIDE SEQUENCE [LARGE SCALE GENOMIC DNA]</scope>
    <source>
        <strain evidence="3 4">NBC_00396</strain>
    </source>
</reference>
<sequence length="634" mass="69793">MPLLVAEGVGPVGGSRPAIASVTYLILAALLVAVAVVDGLAGWLMPSTPDRPVWLGESAARIGAMVLALVLVWRARRAAKRHWRTQQRFQEAPGKPTIDPGDRKTADREIIEAMVRVSKKYPSSSIRLFGQMLVEPGRYQVRVTDEVEPVGECLRVTVSTTYTSSLDDLSELRRQAGEPAIPTQRQSVATTMMSSAHPSSRSAEGIDSDNNAGGSGAPTAVLTRTSNQNGAEPTFILVPMITATKGTMMDNVDTSDGGGSALPFLSQEDARGVVAHVLQAEFEKTFGQNHRSVLYALLRLVFRQGRVRLADAHTYFDRAVASVRENADEKQLTKLRRICAFLVRNYVIVAEAPPPTGYKWVLRYTKTIPVYGRVDTRGRRRRVKYGLQPNSFVIPLNLPFTTNSYHFRMNAGPNSYVKAHYVQSAKTGSTIHQDEIKKMSNLAYLRVRHHQALPYAHLYTRRFDTCKPKDLVMQIIFDEVPPGALGLTRWLATLSAFVITMLAFVVPSNGGDVSGDVLAFLLAISPVAASFVGYSMEKLQRSSLTTFVGLLITGLTSVATAILYVREAPEQMIREVGPPVLDPLLGHLSVNVGVLFVGLAAIMNAMYLRWRLKDELTHYLQLLTAKNTTARMFR</sequence>
<feature type="transmembrane region" description="Helical" evidence="2">
    <location>
        <begin position="585"/>
        <end position="608"/>
    </location>
</feature>
<protein>
    <submittedName>
        <fullName evidence="3">Uncharacterized protein</fullName>
    </submittedName>
</protein>
<keyword evidence="2" id="KW-1133">Transmembrane helix</keyword>
<accession>A0ABZ1PP55</accession>
<feature type="transmembrane region" description="Helical" evidence="2">
    <location>
        <begin position="24"/>
        <end position="46"/>
    </location>
</feature>
<dbReference type="RefSeq" id="WP_328375682.1">
    <property type="nucleotide sequence ID" value="NZ_CP107941.1"/>
</dbReference>
<feature type="transmembrane region" description="Helical" evidence="2">
    <location>
        <begin position="487"/>
        <end position="505"/>
    </location>
</feature>
<gene>
    <name evidence="3" type="ORF">OG375_14285</name>
</gene>
<proteinExistence type="predicted"/>
<feature type="transmembrane region" description="Helical" evidence="2">
    <location>
        <begin position="546"/>
        <end position="565"/>
    </location>
</feature>
<feature type="compositionally biased region" description="Polar residues" evidence="1">
    <location>
        <begin position="183"/>
        <end position="212"/>
    </location>
</feature>
<evidence type="ECO:0000313" key="4">
    <source>
        <dbReference type="Proteomes" id="UP001346877"/>
    </source>
</evidence>
<organism evidence="3 4">
    <name type="scientific">Micromonospora zamorensis</name>
    <dbReference type="NCBI Taxonomy" id="709883"/>
    <lineage>
        <taxon>Bacteria</taxon>
        <taxon>Bacillati</taxon>
        <taxon>Actinomycetota</taxon>
        <taxon>Actinomycetes</taxon>
        <taxon>Micromonosporales</taxon>
        <taxon>Micromonosporaceae</taxon>
        <taxon>Micromonospora</taxon>
    </lineage>
</organism>
<dbReference type="Proteomes" id="UP001346877">
    <property type="component" value="Chromosome"/>
</dbReference>
<evidence type="ECO:0000313" key="3">
    <source>
        <dbReference type="EMBL" id="WUI85425.1"/>
    </source>
</evidence>
<feature type="region of interest" description="Disordered" evidence="1">
    <location>
        <begin position="85"/>
        <end position="104"/>
    </location>
</feature>
<evidence type="ECO:0000256" key="1">
    <source>
        <dbReference type="SAM" id="MobiDB-lite"/>
    </source>
</evidence>
<keyword evidence="2" id="KW-0472">Membrane</keyword>
<feature type="transmembrane region" description="Helical" evidence="2">
    <location>
        <begin position="517"/>
        <end position="534"/>
    </location>
</feature>
<dbReference type="EMBL" id="CP107941">
    <property type="protein sequence ID" value="WUI85425.1"/>
    <property type="molecule type" value="Genomic_DNA"/>
</dbReference>
<keyword evidence="2" id="KW-0812">Transmembrane</keyword>
<name>A0ABZ1PP55_9ACTN</name>
<keyword evidence="4" id="KW-1185">Reference proteome</keyword>